<evidence type="ECO:0000259" key="3">
    <source>
        <dbReference type="Pfam" id="PF07883"/>
    </source>
</evidence>
<dbReference type="Proteomes" id="UP000198510">
    <property type="component" value="Unassembled WGS sequence"/>
</dbReference>
<dbReference type="Pfam" id="PF07883">
    <property type="entry name" value="Cupin_2"/>
    <property type="match status" value="2"/>
</dbReference>
<accession>A0A1G9H438</accession>
<dbReference type="PANTHER" id="PTHR35848">
    <property type="entry name" value="OXALATE-BINDING PROTEIN"/>
    <property type="match status" value="1"/>
</dbReference>
<dbReference type="InterPro" id="IPR014710">
    <property type="entry name" value="RmlC-like_jellyroll"/>
</dbReference>
<dbReference type="InterPro" id="IPR013096">
    <property type="entry name" value="Cupin_2"/>
</dbReference>
<dbReference type="AlphaFoldDB" id="A0A1G9H438"/>
<evidence type="ECO:0000313" key="5">
    <source>
        <dbReference type="Proteomes" id="UP000198510"/>
    </source>
</evidence>
<sequence>MTIRYLLCTLFMATHALAQTTPLPASVIRWDAHPAETTRTGARRQLVDERSTTPLAYLEIHATTLNPGLAPHPPHTHDDLEELVIVKEGQLRVTIGDRESVLGPGSVALALPGDAHGFTNAGTTPVTYYIFRYRSKAPMDVARGQKAGGSLLLDVQALPLQANANGGRRDYFNRATAMFSRFEMHATTLKAGLQSHAPHTHAAEEFILPLRGNVEEQIGEERGPATAGDLIFLASLVPHAITNTGDSPTEYFAFQWE</sequence>
<dbReference type="CDD" id="cd02209">
    <property type="entry name" value="cupin_XRE_C"/>
    <property type="match status" value="1"/>
</dbReference>
<dbReference type="InterPro" id="IPR011051">
    <property type="entry name" value="RmlC_Cupin_sf"/>
</dbReference>
<evidence type="ECO:0000256" key="2">
    <source>
        <dbReference type="SAM" id="SignalP"/>
    </source>
</evidence>
<dbReference type="OrthoDB" id="1413132at2"/>
<evidence type="ECO:0000313" key="4">
    <source>
        <dbReference type="EMBL" id="SDL07691.1"/>
    </source>
</evidence>
<feature type="domain" description="Cupin type-2" evidence="3">
    <location>
        <begin position="188"/>
        <end position="252"/>
    </location>
</feature>
<keyword evidence="2" id="KW-0732">Signal</keyword>
<dbReference type="PANTHER" id="PTHR35848:SF6">
    <property type="entry name" value="CUPIN TYPE-2 DOMAIN-CONTAINING PROTEIN"/>
    <property type="match status" value="1"/>
</dbReference>
<dbReference type="InterPro" id="IPR051610">
    <property type="entry name" value="GPI/OXD"/>
</dbReference>
<feature type="signal peptide" evidence="2">
    <location>
        <begin position="1"/>
        <end position="18"/>
    </location>
</feature>
<dbReference type="SUPFAM" id="SSF51182">
    <property type="entry name" value="RmlC-like cupins"/>
    <property type="match status" value="1"/>
</dbReference>
<dbReference type="STRING" id="1075417.SAMN05421823_104312"/>
<reference evidence="4 5" key="1">
    <citation type="submission" date="2016-10" db="EMBL/GenBank/DDBJ databases">
        <authorList>
            <person name="de Groot N.N."/>
        </authorList>
    </citation>
    <scope>NUCLEOTIDE SEQUENCE [LARGE SCALE GENOMIC DNA]</scope>
    <source>
        <strain evidence="4 5">DSM 25186</strain>
    </source>
</reference>
<proteinExistence type="predicted"/>
<dbReference type="EMBL" id="FNFO01000004">
    <property type="protein sequence ID" value="SDL07691.1"/>
    <property type="molecule type" value="Genomic_DNA"/>
</dbReference>
<dbReference type="Gene3D" id="2.60.120.10">
    <property type="entry name" value="Jelly Rolls"/>
    <property type="match status" value="1"/>
</dbReference>
<protein>
    <submittedName>
        <fullName evidence="4">Cupin domain-containing protein</fullName>
    </submittedName>
</protein>
<keyword evidence="5" id="KW-1185">Reference proteome</keyword>
<dbReference type="GO" id="GO:0046872">
    <property type="term" value="F:metal ion binding"/>
    <property type="evidence" value="ECO:0007669"/>
    <property type="project" value="UniProtKB-KW"/>
</dbReference>
<gene>
    <name evidence="4" type="ORF">SAMN05421823_104312</name>
</gene>
<name>A0A1G9H438_9BACT</name>
<feature type="domain" description="Cupin type-2" evidence="3">
    <location>
        <begin position="64"/>
        <end position="129"/>
    </location>
</feature>
<keyword evidence="1" id="KW-0479">Metal-binding</keyword>
<feature type="chain" id="PRO_5011506931" evidence="2">
    <location>
        <begin position="19"/>
        <end position="257"/>
    </location>
</feature>
<evidence type="ECO:0000256" key="1">
    <source>
        <dbReference type="ARBA" id="ARBA00022723"/>
    </source>
</evidence>
<organism evidence="4 5">
    <name type="scientific">Catalinimonas alkaloidigena</name>
    <dbReference type="NCBI Taxonomy" id="1075417"/>
    <lineage>
        <taxon>Bacteria</taxon>
        <taxon>Pseudomonadati</taxon>
        <taxon>Bacteroidota</taxon>
        <taxon>Cytophagia</taxon>
        <taxon>Cytophagales</taxon>
        <taxon>Catalimonadaceae</taxon>
        <taxon>Catalinimonas</taxon>
    </lineage>
</organism>
<dbReference type="RefSeq" id="WP_089682313.1">
    <property type="nucleotide sequence ID" value="NZ_FNFO01000004.1"/>
</dbReference>